<dbReference type="Proteomes" id="UP000001514">
    <property type="component" value="Unassembled WGS sequence"/>
</dbReference>
<organism evidence="5">
    <name type="scientific">Selaginella moellendorffii</name>
    <name type="common">Spikemoss</name>
    <dbReference type="NCBI Taxonomy" id="88036"/>
    <lineage>
        <taxon>Eukaryota</taxon>
        <taxon>Viridiplantae</taxon>
        <taxon>Streptophyta</taxon>
        <taxon>Embryophyta</taxon>
        <taxon>Tracheophyta</taxon>
        <taxon>Lycopodiopsida</taxon>
        <taxon>Selaginellales</taxon>
        <taxon>Selaginellaceae</taxon>
        <taxon>Selaginella</taxon>
    </lineage>
</organism>
<dbReference type="PANTHER" id="PTHR47445">
    <property type="entry name" value="OS08G0441400 PROTEIN"/>
    <property type="match status" value="1"/>
</dbReference>
<protein>
    <recommendedName>
        <fullName evidence="6">Cytochrome c oxidase assembly factor 6</fullName>
    </recommendedName>
</protein>
<gene>
    <name evidence="4" type="ORF">SELMODRAFT_228084</name>
</gene>
<dbReference type="InterPro" id="IPR048280">
    <property type="entry name" value="COX6B-like"/>
</dbReference>
<dbReference type="Gramene" id="EFJ27036">
    <property type="protein sequence ID" value="EFJ27036"/>
    <property type="gene ID" value="SELMODRAFT_228084"/>
</dbReference>
<evidence type="ECO:0000256" key="2">
    <source>
        <dbReference type="ARBA" id="ARBA00023128"/>
    </source>
</evidence>
<name>D8RM38_SELML</name>
<dbReference type="Gene3D" id="1.10.10.140">
    <property type="entry name" value="Cytochrome c oxidase, subunit VIb"/>
    <property type="match status" value="1"/>
</dbReference>
<sequence length="101" mass="11053">MGSAASGDVDAKVLAAGRSACYKARDAFFQCVESSKGAATESGTVGLLYPSDCKHSRAQFEKMCRSTWVRHFDRQHCAKKRAQRMLEPETRSGPINIPQAT</sequence>
<evidence type="ECO:0000256" key="1">
    <source>
        <dbReference type="ARBA" id="ARBA00004173"/>
    </source>
</evidence>
<dbReference type="InParanoid" id="D8RM38"/>
<dbReference type="GO" id="GO:0005739">
    <property type="term" value="C:mitochondrion"/>
    <property type="evidence" value="ECO:0007669"/>
    <property type="project" value="UniProtKB-SubCell"/>
</dbReference>
<dbReference type="KEGG" id="smo:SELMODRAFT_228084"/>
<dbReference type="eggNOG" id="ENOG502S168">
    <property type="taxonomic scope" value="Eukaryota"/>
</dbReference>
<keyword evidence="3" id="KW-1015">Disulfide bond</keyword>
<keyword evidence="5" id="KW-1185">Reference proteome</keyword>
<dbReference type="FunCoup" id="D8RM38">
    <property type="interactions" value="810"/>
</dbReference>
<dbReference type="Pfam" id="PF02297">
    <property type="entry name" value="COX6B"/>
    <property type="match status" value="1"/>
</dbReference>
<evidence type="ECO:0000313" key="4">
    <source>
        <dbReference type="EMBL" id="EFJ27036.1"/>
    </source>
</evidence>
<dbReference type="OrthoDB" id="16284at2759"/>
<dbReference type="EMBL" id="GL377583">
    <property type="protein sequence ID" value="EFJ27036.1"/>
    <property type="molecule type" value="Genomic_DNA"/>
</dbReference>
<evidence type="ECO:0000256" key="3">
    <source>
        <dbReference type="ARBA" id="ARBA00023157"/>
    </source>
</evidence>
<dbReference type="InterPro" id="IPR036549">
    <property type="entry name" value="CX6/COA6-like_sf"/>
</dbReference>
<dbReference type="HOGENOM" id="CLU_135264_1_0_1"/>
<keyword evidence="2" id="KW-0496">Mitochondrion</keyword>
<dbReference type="InterPro" id="IPR048282">
    <property type="entry name" value="COA6_pln"/>
</dbReference>
<accession>D8RM38</accession>
<dbReference type="AlphaFoldDB" id="D8RM38"/>
<proteinExistence type="predicted"/>
<evidence type="ECO:0000313" key="5">
    <source>
        <dbReference type="Proteomes" id="UP000001514"/>
    </source>
</evidence>
<dbReference type="PANTHER" id="PTHR47445:SF1">
    <property type="entry name" value="OS08G0441400 PROTEIN"/>
    <property type="match status" value="1"/>
</dbReference>
<dbReference type="SUPFAM" id="SSF47694">
    <property type="entry name" value="Cytochrome c oxidase subunit h"/>
    <property type="match status" value="1"/>
</dbReference>
<dbReference type="OMA" id="NCRSSWV"/>
<comment type="subcellular location">
    <subcellularLocation>
        <location evidence="1">Mitochondrion</location>
    </subcellularLocation>
</comment>
<reference evidence="4 5" key="1">
    <citation type="journal article" date="2011" name="Science">
        <title>The Selaginella genome identifies genetic changes associated with the evolution of vascular plants.</title>
        <authorList>
            <person name="Banks J.A."/>
            <person name="Nishiyama T."/>
            <person name="Hasebe M."/>
            <person name="Bowman J.L."/>
            <person name="Gribskov M."/>
            <person name="dePamphilis C."/>
            <person name="Albert V.A."/>
            <person name="Aono N."/>
            <person name="Aoyama T."/>
            <person name="Ambrose B.A."/>
            <person name="Ashton N.W."/>
            <person name="Axtell M.J."/>
            <person name="Barker E."/>
            <person name="Barker M.S."/>
            <person name="Bennetzen J.L."/>
            <person name="Bonawitz N.D."/>
            <person name="Chapple C."/>
            <person name="Cheng C."/>
            <person name="Correa L.G."/>
            <person name="Dacre M."/>
            <person name="DeBarry J."/>
            <person name="Dreyer I."/>
            <person name="Elias M."/>
            <person name="Engstrom E.M."/>
            <person name="Estelle M."/>
            <person name="Feng L."/>
            <person name="Finet C."/>
            <person name="Floyd S.K."/>
            <person name="Frommer W.B."/>
            <person name="Fujita T."/>
            <person name="Gramzow L."/>
            <person name="Gutensohn M."/>
            <person name="Harholt J."/>
            <person name="Hattori M."/>
            <person name="Heyl A."/>
            <person name="Hirai T."/>
            <person name="Hiwatashi Y."/>
            <person name="Ishikawa M."/>
            <person name="Iwata M."/>
            <person name="Karol K.G."/>
            <person name="Koehler B."/>
            <person name="Kolukisaoglu U."/>
            <person name="Kubo M."/>
            <person name="Kurata T."/>
            <person name="Lalonde S."/>
            <person name="Li K."/>
            <person name="Li Y."/>
            <person name="Litt A."/>
            <person name="Lyons E."/>
            <person name="Manning G."/>
            <person name="Maruyama T."/>
            <person name="Michael T.P."/>
            <person name="Mikami K."/>
            <person name="Miyazaki S."/>
            <person name="Morinaga S."/>
            <person name="Murata T."/>
            <person name="Mueller-Roeber B."/>
            <person name="Nelson D.R."/>
            <person name="Obara M."/>
            <person name="Oguri Y."/>
            <person name="Olmstead R.G."/>
            <person name="Onodera N."/>
            <person name="Petersen B.L."/>
            <person name="Pils B."/>
            <person name="Prigge M."/>
            <person name="Rensing S.A."/>
            <person name="Riano-Pachon D.M."/>
            <person name="Roberts A.W."/>
            <person name="Sato Y."/>
            <person name="Scheller H.V."/>
            <person name="Schulz B."/>
            <person name="Schulz C."/>
            <person name="Shakirov E.V."/>
            <person name="Shibagaki N."/>
            <person name="Shinohara N."/>
            <person name="Shippen D.E."/>
            <person name="Soerensen I."/>
            <person name="Sotooka R."/>
            <person name="Sugimoto N."/>
            <person name="Sugita M."/>
            <person name="Sumikawa N."/>
            <person name="Tanurdzic M."/>
            <person name="Theissen G."/>
            <person name="Ulvskov P."/>
            <person name="Wakazuki S."/>
            <person name="Weng J.K."/>
            <person name="Willats W.W."/>
            <person name="Wipf D."/>
            <person name="Wolf P.G."/>
            <person name="Yang L."/>
            <person name="Zimmer A.D."/>
            <person name="Zhu Q."/>
            <person name="Mitros T."/>
            <person name="Hellsten U."/>
            <person name="Loque D."/>
            <person name="Otillar R."/>
            <person name="Salamov A."/>
            <person name="Schmutz J."/>
            <person name="Shapiro H."/>
            <person name="Lindquist E."/>
            <person name="Lucas S."/>
            <person name="Rokhsar D."/>
            <person name="Grigoriev I.V."/>
        </authorList>
    </citation>
    <scope>NUCLEOTIDE SEQUENCE [LARGE SCALE GENOMIC DNA]</scope>
</reference>
<evidence type="ECO:0008006" key="6">
    <source>
        <dbReference type="Google" id="ProtNLM"/>
    </source>
</evidence>